<dbReference type="GO" id="GO:0016491">
    <property type="term" value="F:oxidoreductase activity"/>
    <property type="evidence" value="ECO:0007669"/>
    <property type="project" value="InterPro"/>
</dbReference>
<dbReference type="InterPro" id="IPR018303">
    <property type="entry name" value="ATPase_P-typ_P_site"/>
</dbReference>
<evidence type="ECO:0000256" key="6">
    <source>
        <dbReference type="ARBA" id="ARBA00022553"/>
    </source>
</evidence>
<evidence type="ECO:0000256" key="1">
    <source>
        <dbReference type="ARBA" id="ARBA00004651"/>
    </source>
</evidence>
<reference evidence="22" key="1">
    <citation type="submission" date="2020-02" db="EMBL/GenBank/DDBJ databases">
        <authorList>
            <person name="Meier V. D."/>
        </authorList>
    </citation>
    <scope>NUCLEOTIDE SEQUENCE</scope>
    <source>
        <strain evidence="22">AVDCRST_MAG63</strain>
    </source>
</reference>
<feature type="domain" description="HMA" evidence="21">
    <location>
        <begin position="80"/>
        <end position="146"/>
    </location>
</feature>
<keyword evidence="22" id="KW-0378">Hydrolase</keyword>
<comment type="similarity">
    <text evidence="2 20">Belongs to the cation transport ATPase (P-type) (TC 3.A.3) family. Type IB subfamily.</text>
</comment>
<dbReference type="InterPro" id="IPR006121">
    <property type="entry name" value="HMA_dom"/>
</dbReference>
<dbReference type="FunFam" id="3.40.50.1000:FF:000144">
    <property type="entry name" value="copper-transporting ATPase 1 isoform X2"/>
    <property type="match status" value="1"/>
</dbReference>
<dbReference type="Gene3D" id="2.70.150.10">
    <property type="entry name" value="Calcium-transporting ATPase, cytoplasmic transduction domain A"/>
    <property type="match status" value="1"/>
</dbReference>
<dbReference type="GO" id="GO:0055070">
    <property type="term" value="P:copper ion homeostasis"/>
    <property type="evidence" value="ECO:0007669"/>
    <property type="project" value="TreeGrafter"/>
</dbReference>
<dbReference type="InterPro" id="IPR017969">
    <property type="entry name" value="Heavy-metal-associated_CS"/>
</dbReference>
<dbReference type="CDD" id="cd00371">
    <property type="entry name" value="HMA"/>
    <property type="match status" value="1"/>
</dbReference>
<evidence type="ECO:0000256" key="7">
    <source>
        <dbReference type="ARBA" id="ARBA00022692"/>
    </source>
</evidence>
<evidence type="ECO:0000256" key="19">
    <source>
        <dbReference type="ARBA" id="ARBA00049289"/>
    </source>
</evidence>
<dbReference type="SUPFAM" id="SSF55008">
    <property type="entry name" value="HMA, heavy metal-associated domain"/>
    <property type="match status" value="2"/>
</dbReference>
<evidence type="ECO:0000256" key="2">
    <source>
        <dbReference type="ARBA" id="ARBA00006024"/>
    </source>
</evidence>
<dbReference type="SMART" id="SM00746">
    <property type="entry name" value="TRASH"/>
    <property type="match status" value="1"/>
</dbReference>
<dbReference type="GO" id="GO:0043682">
    <property type="term" value="F:P-type divalent copper transporter activity"/>
    <property type="evidence" value="ECO:0007669"/>
    <property type="project" value="TreeGrafter"/>
</dbReference>
<dbReference type="SFLD" id="SFLDF00027">
    <property type="entry name" value="p-type_atpase"/>
    <property type="match status" value="1"/>
</dbReference>
<dbReference type="Gene3D" id="3.40.1110.10">
    <property type="entry name" value="Calcium-transporting ATPase, cytoplasmic domain N"/>
    <property type="match status" value="2"/>
</dbReference>
<dbReference type="PANTHER" id="PTHR43520">
    <property type="entry name" value="ATP7, ISOFORM B"/>
    <property type="match status" value="1"/>
</dbReference>
<feature type="transmembrane region" description="Helical" evidence="20">
    <location>
        <begin position="277"/>
        <end position="295"/>
    </location>
</feature>
<dbReference type="FunFam" id="2.70.150.10:FF:000020">
    <property type="entry name" value="Copper-exporting P-type ATPase A"/>
    <property type="match status" value="1"/>
</dbReference>
<dbReference type="InterPro" id="IPR008250">
    <property type="entry name" value="ATPase_P-typ_transduc_dom_A_sf"/>
</dbReference>
<evidence type="ECO:0000256" key="10">
    <source>
        <dbReference type="ARBA" id="ARBA00022796"/>
    </source>
</evidence>
<dbReference type="Pfam" id="PF00122">
    <property type="entry name" value="E1-E2_ATPase"/>
    <property type="match status" value="1"/>
</dbReference>
<dbReference type="Gene3D" id="3.30.70.100">
    <property type="match status" value="2"/>
</dbReference>
<dbReference type="GO" id="GO:0005507">
    <property type="term" value="F:copper ion binding"/>
    <property type="evidence" value="ECO:0007669"/>
    <property type="project" value="TreeGrafter"/>
</dbReference>
<dbReference type="InterPro" id="IPR001757">
    <property type="entry name" value="P_typ_ATPase"/>
</dbReference>
<dbReference type="InterPro" id="IPR036412">
    <property type="entry name" value="HAD-like_sf"/>
</dbReference>
<dbReference type="PRINTS" id="PR00119">
    <property type="entry name" value="CATATPASE"/>
</dbReference>
<dbReference type="PROSITE" id="PS50846">
    <property type="entry name" value="HMA_2"/>
    <property type="match status" value="1"/>
</dbReference>
<comment type="catalytic activity">
    <reaction evidence="19">
        <text>Cu(+)(in) + ATP + H2O = Cu(+)(out) + ADP + phosphate + H(+)</text>
        <dbReference type="Rhea" id="RHEA:25792"/>
        <dbReference type="ChEBI" id="CHEBI:15377"/>
        <dbReference type="ChEBI" id="CHEBI:15378"/>
        <dbReference type="ChEBI" id="CHEBI:30616"/>
        <dbReference type="ChEBI" id="CHEBI:43474"/>
        <dbReference type="ChEBI" id="CHEBI:49552"/>
        <dbReference type="ChEBI" id="CHEBI:456216"/>
        <dbReference type="EC" id="7.2.2.8"/>
    </reaction>
</comment>
<feature type="transmembrane region" description="Helical" evidence="20">
    <location>
        <begin position="307"/>
        <end position="330"/>
    </location>
</feature>
<dbReference type="AlphaFoldDB" id="A0A6J4HFG2"/>
<evidence type="ECO:0000256" key="17">
    <source>
        <dbReference type="ARBA" id="ARBA00023136"/>
    </source>
</evidence>
<protein>
    <recommendedName>
        <fullName evidence="3">P-type Cu(+) transporter</fullName>
        <ecNumber evidence="3">7.2.2.8</ecNumber>
    </recommendedName>
    <alternativeName>
        <fullName evidence="18">Cu(+)-exporting ATPase</fullName>
    </alternativeName>
</protein>
<dbReference type="InterPro" id="IPR011017">
    <property type="entry name" value="TRASH_dom"/>
</dbReference>
<dbReference type="GO" id="GO:0005886">
    <property type="term" value="C:plasma membrane"/>
    <property type="evidence" value="ECO:0007669"/>
    <property type="project" value="UniProtKB-SubCell"/>
</dbReference>
<keyword evidence="4" id="KW-0813">Transport</keyword>
<dbReference type="PANTHER" id="PTHR43520:SF8">
    <property type="entry name" value="P-TYPE CU(+) TRANSPORTER"/>
    <property type="match status" value="1"/>
</dbReference>
<evidence type="ECO:0000313" key="22">
    <source>
        <dbReference type="EMBL" id="CAA9220797.1"/>
    </source>
</evidence>
<dbReference type="GO" id="GO:0005524">
    <property type="term" value="F:ATP binding"/>
    <property type="evidence" value="ECO:0007669"/>
    <property type="project" value="UniProtKB-UniRule"/>
</dbReference>
<dbReference type="SUPFAM" id="SSF81665">
    <property type="entry name" value="Calcium ATPase, transmembrane domain M"/>
    <property type="match status" value="1"/>
</dbReference>
<dbReference type="CDD" id="cd02094">
    <property type="entry name" value="P-type_ATPase_Cu-like"/>
    <property type="match status" value="1"/>
</dbReference>
<keyword evidence="17 20" id="KW-0472">Membrane</keyword>
<keyword evidence="12" id="KW-0460">Magnesium</keyword>
<keyword evidence="15" id="KW-0186">Copper</keyword>
<dbReference type="Pfam" id="PF00403">
    <property type="entry name" value="HMA"/>
    <property type="match status" value="1"/>
</dbReference>
<evidence type="ECO:0000256" key="11">
    <source>
        <dbReference type="ARBA" id="ARBA00022840"/>
    </source>
</evidence>
<evidence type="ECO:0000256" key="8">
    <source>
        <dbReference type="ARBA" id="ARBA00022723"/>
    </source>
</evidence>
<comment type="subcellular location">
    <subcellularLocation>
        <location evidence="1">Cell membrane</location>
        <topology evidence="1">Multi-pass membrane protein</topology>
    </subcellularLocation>
</comment>
<dbReference type="SUPFAM" id="SSF56784">
    <property type="entry name" value="HAD-like"/>
    <property type="match status" value="1"/>
</dbReference>
<dbReference type="InterPro" id="IPR009078">
    <property type="entry name" value="Ferritin-like_SF"/>
</dbReference>
<evidence type="ECO:0000256" key="13">
    <source>
        <dbReference type="ARBA" id="ARBA00022967"/>
    </source>
</evidence>
<dbReference type="PRINTS" id="PR00942">
    <property type="entry name" value="CUATPASEI"/>
</dbReference>
<feature type="transmembrane region" description="Helical" evidence="20">
    <location>
        <begin position="367"/>
        <end position="385"/>
    </location>
</feature>
<dbReference type="SFLD" id="SFLDG00002">
    <property type="entry name" value="C1.7:_P-type_atpase_like"/>
    <property type="match status" value="1"/>
</dbReference>
<evidence type="ECO:0000256" key="5">
    <source>
        <dbReference type="ARBA" id="ARBA00022475"/>
    </source>
</evidence>
<dbReference type="NCBIfam" id="TIGR01494">
    <property type="entry name" value="ATPase_P-type"/>
    <property type="match status" value="1"/>
</dbReference>
<dbReference type="InterPro" id="IPR044492">
    <property type="entry name" value="P_typ_ATPase_HD_dom"/>
</dbReference>
<evidence type="ECO:0000256" key="15">
    <source>
        <dbReference type="ARBA" id="ARBA00023008"/>
    </source>
</evidence>
<name>A0A6J4HFG2_9BACT</name>
<gene>
    <name evidence="22" type="ORF">AVDCRST_MAG63-486</name>
</gene>
<feature type="transmembrane region" description="Helical" evidence="20">
    <location>
        <begin position="892"/>
        <end position="910"/>
    </location>
</feature>
<feature type="transmembrane region" description="Helical" evidence="20">
    <location>
        <begin position="518"/>
        <end position="540"/>
    </location>
</feature>
<dbReference type="Gene3D" id="3.40.50.1000">
    <property type="entry name" value="HAD superfamily/HAD-like"/>
    <property type="match status" value="1"/>
</dbReference>
<feature type="transmembrane region" description="Helical" evidence="20">
    <location>
        <begin position="247"/>
        <end position="265"/>
    </location>
</feature>
<proteinExistence type="inferred from homology"/>
<keyword evidence="16" id="KW-0406">Ion transport</keyword>
<evidence type="ECO:0000256" key="9">
    <source>
        <dbReference type="ARBA" id="ARBA00022741"/>
    </source>
</evidence>
<dbReference type="InterPro" id="IPR023299">
    <property type="entry name" value="ATPase_P-typ_cyto_dom_N"/>
</dbReference>
<evidence type="ECO:0000259" key="21">
    <source>
        <dbReference type="PROSITE" id="PS50846"/>
    </source>
</evidence>
<evidence type="ECO:0000256" key="20">
    <source>
        <dbReference type="RuleBase" id="RU362081"/>
    </source>
</evidence>
<dbReference type="EMBL" id="CADCTO010000064">
    <property type="protein sequence ID" value="CAA9220797.1"/>
    <property type="molecule type" value="Genomic_DNA"/>
</dbReference>
<dbReference type="EC" id="7.2.2.8" evidence="3"/>
<evidence type="ECO:0000256" key="14">
    <source>
        <dbReference type="ARBA" id="ARBA00022989"/>
    </source>
</evidence>
<dbReference type="SUPFAM" id="SSF47240">
    <property type="entry name" value="Ferritin-like"/>
    <property type="match status" value="1"/>
</dbReference>
<dbReference type="InterPro" id="IPR007029">
    <property type="entry name" value="YHS_dom"/>
</dbReference>
<keyword evidence="10" id="KW-0187">Copper transport</keyword>
<keyword evidence="7 20" id="KW-0812">Transmembrane</keyword>
<dbReference type="SUPFAM" id="SSF81653">
    <property type="entry name" value="Calcium ATPase, transduction domain A"/>
    <property type="match status" value="1"/>
</dbReference>
<evidence type="ECO:0000256" key="16">
    <source>
        <dbReference type="ARBA" id="ARBA00023065"/>
    </source>
</evidence>
<keyword evidence="5 20" id="KW-1003">Cell membrane</keyword>
<keyword evidence="6" id="KW-0597">Phosphoprotein</keyword>
<keyword evidence="8 20" id="KW-0479">Metal-binding</keyword>
<dbReference type="Pfam" id="PF04945">
    <property type="entry name" value="YHS"/>
    <property type="match status" value="1"/>
</dbReference>
<keyword evidence="13" id="KW-1278">Translocase</keyword>
<feature type="transmembrane region" description="Helical" evidence="20">
    <location>
        <begin position="867"/>
        <end position="886"/>
    </location>
</feature>
<dbReference type="PROSITE" id="PS00154">
    <property type="entry name" value="ATPASE_E1_E2"/>
    <property type="match status" value="1"/>
</dbReference>
<keyword evidence="14 20" id="KW-1133">Transmembrane helix</keyword>
<keyword evidence="9 20" id="KW-0547">Nucleotide-binding</keyword>
<keyword evidence="11 20" id="KW-0067">ATP-binding</keyword>
<feature type="transmembrane region" description="Helical" evidence="20">
    <location>
        <begin position="546"/>
        <end position="570"/>
    </location>
</feature>
<dbReference type="FunFam" id="3.30.70.100:FF:000005">
    <property type="entry name" value="Copper-exporting P-type ATPase A"/>
    <property type="match status" value="1"/>
</dbReference>
<dbReference type="InterPro" id="IPR023298">
    <property type="entry name" value="ATPase_P-typ_TM_dom_sf"/>
</dbReference>
<dbReference type="InterPro" id="IPR027256">
    <property type="entry name" value="P-typ_ATPase_IB"/>
</dbReference>
<dbReference type="PROSITE" id="PS01047">
    <property type="entry name" value="HMA_1"/>
    <property type="match status" value="1"/>
</dbReference>
<evidence type="ECO:0000256" key="4">
    <source>
        <dbReference type="ARBA" id="ARBA00022448"/>
    </source>
</evidence>
<accession>A0A6J4HFG2</accession>
<dbReference type="NCBIfam" id="TIGR01525">
    <property type="entry name" value="ATPase-IB_hvy"/>
    <property type="match status" value="1"/>
</dbReference>
<dbReference type="NCBIfam" id="TIGR01511">
    <property type="entry name" value="ATPase-IB1_Cu"/>
    <property type="match status" value="1"/>
</dbReference>
<dbReference type="InterPro" id="IPR012348">
    <property type="entry name" value="RNR-like"/>
</dbReference>
<dbReference type="InterPro" id="IPR036163">
    <property type="entry name" value="HMA_dom_sf"/>
</dbReference>
<dbReference type="GO" id="GO:0140581">
    <property type="term" value="F:P-type monovalent copper transporter activity"/>
    <property type="evidence" value="ECO:0007669"/>
    <property type="project" value="UniProtKB-EC"/>
</dbReference>
<dbReference type="Gene3D" id="1.10.620.20">
    <property type="entry name" value="Ribonucleotide Reductase, subunit A"/>
    <property type="match status" value="1"/>
</dbReference>
<dbReference type="GO" id="GO:0016887">
    <property type="term" value="F:ATP hydrolysis activity"/>
    <property type="evidence" value="ECO:0007669"/>
    <property type="project" value="InterPro"/>
</dbReference>
<evidence type="ECO:0000256" key="18">
    <source>
        <dbReference type="ARBA" id="ARBA00033239"/>
    </source>
</evidence>
<sequence length="926" mass="95844">MTGTETTTAGTVKDPVCGMDVDPATAAGHSEIDGATYHFCSAGCKHAFDAAPEQFVAGGVEVGRPATPAEPPAHEAGQSERVDLPITGMTCAACARRIEKQLGKAPGVRQAGVNFATARATVEYDPQVTGVAELVGTVENTGYGAAGIAEAEFIVDDSARPGGSARPLETFLLGRPGVVSAAFDLASTTVRVRYLAEQTKPSALAQAIADFGYRLREVPGAEDAAADAEDVEQMARRAELTSLQRKFWVAAVLSLPVLVIAMSHGKIPALDFSGVNWLQLVLTTPVVFYSGWQFYRGAWMAFRHRAADMNTLIAVGTGAAYLYSVAATLFPDFFAPATAPATGAHGGHGAAHGGDAAAAAPMAAVPVYFEAAGVIIALILLGRLLEARAKGQTSDAIRRLIGLQARTARVVRDGRETDVPVEEVVAGDLVLVRPGEKVPVDGVVADGASAVDESMLTGESLPVEKKPGDEVFGSTINKTGAFRFRATKVGKDTALQQIVKLVQDAQGSKAPIARLADVISGVFTPVVLCIAVATFVLWYVLAPGDIRFTMALVNFVAVLIIACPCALGLATPTAILVGTGKGAEYGVLIKGGEALETAHKLDTIVLDKTGTITHGRPALTDVVATGEVPEGELLRLVASAERGSEHPLGEAIVRGAEGRGLPPLSHAARFNAVAGHGVEAGVDGHDLLLGNARLMRERGVVVDAGAEERALSLAAAGKTPMFAAVDGRLAGLIAVADTIKAESAEAVAALQRQGLEVVMITGDNRRTAEAVAARVGITRVLAEVLPEGKAAEIKRLQEQEKKAVGMVGDGINDAPALAQADVGIAIGTGTDVAMEASDITLIKGDLRGVVTAIALSKATLRTVKQNLFWAFIYNVIGIPVAAGLLYPVTGWLLSPILASLAMSLSSVSVVTNSLRLRGFRALAAAG</sequence>
<dbReference type="InterPro" id="IPR023214">
    <property type="entry name" value="HAD_sf"/>
</dbReference>
<dbReference type="SFLD" id="SFLDS00003">
    <property type="entry name" value="Haloacid_Dehalogenase"/>
    <property type="match status" value="1"/>
</dbReference>
<evidence type="ECO:0000256" key="12">
    <source>
        <dbReference type="ARBA" id="ARBA00022842"/>
    </source>
</evidence>
<dbReference type="Pfam" id="PF00702">
    <property type="entry name" value="Hydrolase"/>
    <property type="match status" value="1"/>
</dbReference>
<evidence type="ECO:0000256" key="3">
    <source>
        <dbReference type="ARBA" id="ARBA00012517"/>
    </source>
</evidence>
<dbReference type="InterPro" id="IPR059000">
    <property type="entry name" value="ATPase_P-type_domA"/>
</dbReference>
<organism evidence="22">
    <name type="scientific">uncultured Armatimonadetes bacterium</name>
    <dbReference type="NCBI Taxonomy" id="157466"/>
    <lineage>
        <taxon>Bacteria</taxon>
        <taxon>Bacillati</taxon>
        <taxon>Armatimonadota</taxon>
        <taxon>environmental samples</taxon>
    </lineage>
</organism>